<reference evidence="1" key="1">
    <citation type="submission" date="2023-08" db="EMBL/GenBank/DDBJ databases">
        <authorList>
            <person name="Chen Y."/>
            <person name="Shah S."/>
            <person name="Dougan E. K."/>
            <person name="Thang M."/>
            <person name="Chan C."/>
        </authorList>
    </citation>
    <scope>NUCLEOTIDE SEQUENCE</scope>
</reference>
<evidence type="ECO:0000313" key="2">
    <source>
        <dbReference type="Proteomes" id="UP001178507"/>
    </source>
</evidence>
<proteinExistence type="predicted"/>
<sequence length="103" mass="11210">MALRFLNGTRFPAWQERSCWWAEQGLPFLPIVAEGSGGGWGPTAQKVFAVLGRALAARSGDLAAIETDRLGQVMSFTLQRENARAVLRRRAVDCARPACLPAP</sequence>
<accession>A0AA36J9A7</accession>
<gene>
    <name evidence="1" type="ORF">EVOR1521_LOCUS24097</name>
</gene>
<comment type="caution">
    <text evidence="1">The sequence shown here is derived from an EMBL/GenBank/DDBJ whole genome shotgun (WGS) entry which is preliminary data.</text>
</comment>
<organism evidence="1 2">
    <name type="scientific">Effrenium voratum</name>
    <dbReference type="NCBI Taxonomy" id="2562239"/>
    <lineage>
        <taxon>Eukaryota</taxon>
        <taxon>Sar</taxon>
        <taxon>Alveolata</taxon>
        <taxon>Dinophyceae</taxon>
        <taxon>Suessiales</taxon>
        <taxon>Symbiodiniaceae</taxon>
        <taxon>Effrenium</taxon>
    </lineage>
</organism>
<keyword evidence="2" id="KW-1185">Reference proteome</keyword>
<dbReference type="EMBL" id="CAUJNA010003388">
    <property type="protein sequence ID" value="CAJ1400846.1"/>
    <property type="molecule type" value="Genomic_DNA"/>
</dbReference>
<name>A0AA36J9A7_9DINO</name>
<evidence type="ECO:0000313" key="1">
    <source>
        <dbReference type="EMBL" id="CAJ1400846.1"/>
    </source>
</evidence>
<protein>
    <submittedName>
        <fullName evidence="1">Uncharacterized protein</fullName>
    </submittedName>
</protein>
<dbReference type="Proteomes" id="UP001178507">
    <property type="component" value="Unassembled WGS sequence"/>
</dbReference>
<dbReference type="AlphaFoldDB" id="A0AA36J9A7"/>